<dbReference type="InterPro" id="IPR002763">
    <property type="entry name" value="DUF72"/>
</dbReference>
<proteinExistence type="predicted"/>
<organism evidence="1 2">
    <name type="scientific">Polyangium spumosum</name>
    <dbReference type="NCBI Taxonomy" id="889282"/>
    <lineage>
        <taxon>Bacteria</taxon>
        <taxon>Pseudomonadati</taxon>
        <taxon>Myxococcota</taxon>
        <taxon>Polyangia</taxon>
        <taxon>Polyangiales</taxon>
        <taxon>Polyangiaceae</taxon>
        <taxon>Polyangium</taxon>
    </lineage>
</organism>
<dbReference type="Gene3D" id="3.20.20.410">
    <property type="entry name" value="Protein of unknown function UPF0759"/>
    <property type="match status" value="1"/>
</dbReference>
<dbReference type="OrthoDB" id="9780310at2"/>
<dbReference type="Pfam" id="PF01904">
    <property type="entry name" value="DUF72"/>
    <property type="match status" value="1"/>
</dbReference>
<sequence>MCPRAGRDVTLFIGTSGWQYTHWRGTFYPDVLPSSRWLVYYADRLQVVEVNNTFYRLPEANVFRTWAERTPQDFLFAAKMSRFFTHIKRLRDPDEPIARFFDRASALGTKLGPVLVQLPPGMKRDAGRLDAALERFPKSARVAVEFRDETWFSPEIESLLGRHRAALCVWDRKGSSAPLWRTADFGYVRFHEGSASPAPCYGARALCVWARRLAKIWPEPCDVFAFFNNDVNTCAIHDAGLLARAADQLGITRTRVLVGETRRLVA</sequence>
<dbReference type="PANTHER" id="PTHR30348:SF4">
    <property type="entry name" value="DUF72 DOMAIN-CONTAINING PROTEIN"/>
    <property type="match status" value="1"/>
</dbReference>
<gene>
    <name evidence="1" type="ORF">GF068_37255</name>
</gene>
<name>A0A6N7PZL0_9BACT</name>
<dbReference type="PANTHER" id="PTHR30348">
    <property type="entry name" value="UNCHARACTERIZED PROTEIN YECE"/>
    <property type="match status" value="1"/>
</dbReference>
<accession>A0A6N7PZL0</accession>
<protein>
    <submittedName>
        <fullName evidence="1">DUF72 domain-containing protein</fullName>
    </submittedName>
</protein>
<comment type="caution">
    <text evidence="1">The sequence shown here is derived from an EMBL/GenBank/DDBJ whole genome shotgun (WGS) entry which is preliminary data.</text>
</comment>
<evidence type="ECO:0000313" key="2">
    <source>
        <dbReference type="Proteomes" id="UP000440224"/>
    </source>
</evidence>
<dbReference type="InterPro" id="IPR036520">
    <property type="entry name" value="UPF0759_sf"/>
</dbReference>
<dbReference type="SUPFAM" id="SSF117396">
    <property type="entry name" value="TM1631-like"/>
    <property type="match status" value="1"/>
</dbReference>
<dbReference type="AlphaFoldDB" id="A0A6N7PZL0"/>
<dbReference type="EMBL" id="WJIE01000018">
    <property type="protein sequence ID" value="MRG97538.1"/>
    <property type="molecule type" value="Genomic_DNA"/>
</dbReference>
<evidence type="ECO:0000313" key="1">
    <source>
        <dbReference type="EMBL" id="MRG97538.1"/>
    </source>
</evidence>
<keyword evidence="2" id="KW-1185">Reference proteome</keyword>
<dbReference type="Proteomes" id="UP000440224">
    <property type="component" value="Unassembled WGS sequence"/>
</dbReference>
<reference evidence="1 2" key="1">
    <citation type="submission" date="2019-10" db="EMBL/GenBank/DDBJ databases">
        <title>A soil myxobacterium in the family Polyangiaceae.</title>
        <authorList>
            <person name="Li Y."/>
            <person name="Wang J."/>
        </authorList>
    </citation>
    <scope>NUCLEOTIDE SEQUENCE [LARGE SCALE GENOMIC DNA]</scope>
    <source>
        <strain evidence="1 2">DSM 14734</strain>
    </source>
</reference>